<protein>
    <submittedName>
        <fullName evidence="3">Uncharacterized protein</fullName>
    </submittedName>
</protein>
<feature type="transmembrane region" description="Helical" evidence="2">
    <location>
        <begin position="115"/>
        <end position="145"/>
    </location>
</feature>
<feature type="region of interest" description="Disordered" evidence="1">
    <location>
        <begin position="1"/>
        <end position="63"/>
    </location>
</feature>
<feature type="region of interest" description="Disordered" evidence="1">
    <location>
        <begin position="148"/>
        <end position="221"/>
    </location>
</feature>
<name>A0ABQ4H056_9ACTN</name>
<comment type="caution">
    <text evidence="3">The sequence shown here is derived from an EMBL/GenBank/DDBJ whole genome shotgun (WGS) entry which is preliminary data.</text>
</comment>
<dbReference type="RefSeq" id="WP_204052791.1">
    <property type="nucleotide sequence ID" value="NZ_BOOF01000065.1"/>
</dbReference>
<keyword evidence="2" id="KW-1133">Transmembrane helix</keyword>
<keyword evidence="2" id="KW-0472">Membrane</keyword>
<evidence type="ECO:0000256" key="2">
    <source>
        <dbReference type="SAM" id="Phobius"/>
    </source>
</evidence>
<organism evidence="3 4">
    <name type="scientific">Microbispora siamensis</name>
    <dbReference type="NCBI Taxonomy" id="564413"/>
    <lineage>
        <taxon>Bacteria</taxon>
        <taxon>Bacillati</taxon>
        <taxon>Actinomycetota</taxon>
        <taxon>Actinomycetes</taxon>
        <taxon>Streptosporangiales</taxon>
        <taxon>Streptosporangiaceae</taxon>
        <taxon>Microbispora</taxon>
    </lineage>
</organism>
<sequence length="221" mass="22837">MTTTEATPGTTTAGTPAGTATTGTTTARGRTTRARTTTKPPTPTPTPTPAPPTGPGMEMKEEHRPQLDLNLPFLRVQLRAPEMHLPHVGMPHISGQDVGHAVDVARTFLPPPERIMYYGGLGALAALGILEWPVAAAIGAGTMIAQRARGREQRWSPFGGPQRETRGTAAPTPGTAATGAGAMQEPAAPATGRTAGRRATSAKGEAKTPATTTRRSRAGAK</sequence>
<feature type="compositionally biased region" description="Low complexity" evidence="1">
    <location>
        <begin position="1"/>
        <end position="39"/>
    </location>
</feature>
<keyword evidence="4" id="KW-1185">Reference proteome</keyword>
<keyword evidence="2" id="KW-0812">Transmembrane</keyword>
<evidence type="ECO:0000256" key="1">
    <source>
        <dbReference type="SAM" id="MobiDB-lite"/>
    </source>
</evidence>
<proteinExistence type="predicted"/>
<dbReference type="EMBL" id="BOOF01000065">
    <property type="protein sequence ID" value="GIH67058.1"/>
    <property type="molecule type" value="Genomic_DNA"/>
</dbReference>
<dbReference type="Proteomes" id="UP000660454">
    <property type="component" value="Unassembled WGS sequence"/>
</dbReference>
<accession>A0ABQ4H056</accession>
<evidence type="ECO:0000313" key="4">
    <source>
        <dbReference type="Proteomes" id="UP000660454"/>
    </source>
</evidence>
<feature type="compositionally biased region" description="Low complexity" evidence="1">
    <location>
        <begin position="167"/>
        <end position="199"/>
    </location>
</feature>
<evidence type="ECO:0000313" key="3">
    <source>
        <dbReference type="EMBL" id="GIH67058.1"/>
    </source>
</evidence>
<gene>
    <name evidence="3" type="ORF">Msi02_78750</name>
</gene>
<reference evidence="3 4" key="1">
    <citation type="submission" date="2021-01" db="EMBL/GenBank/DDBJ databases">
        <title>Whole genome shotgun sequence of Microbispora siamensis NBRC 104113.</title>
        <authorList>
            <person name="Komaki H."/>
            <person name="Tamura T."/>
        </authorList>
    </citation>
    <scope>NUCLEOTIDE SEQUENCE [LARGE SCALE GENOMIC DNA]</scope>
    <source>
        <strain evidence="3 4">NBRC 104113</strain>
    </source>
</reference>
<feature type="compositionally biased region" description="Pro residues" evidence="1">
    <location>
        <begin position="40"/>
        <end position="54"/>
    </location>
</feature>